<keyword evidence="1" id="KW-0472">Membrane</keyword>
<name>A0ABD2C016_VESSQ</name>
<reference evidence="2 3" key="1">
    <citation type="journal article" date="2024" name="Ann. Entomol. Soc. Am.">
        <title>Genomic analyses of the southern and eastern yellowjacket wasps (Hymenoptera: Vespidae) reveal evolutionary signatures of social life.</title>
        <authorList>
            <person name="Catto M.A."/>
            <person name="Caine P.B."/>
            <person name="Orr S.E."/>
            <person name="Hunt B.G."/>
            <person name="Goodisman M.A.D."/>
        </authorList>
    </citation>
    <scope>NUCLEOTIDE SEQUENCE [LARGE SCALE GENOMIC DNA]</scope>
    <source>
        <strain evidence="2">233</strain>
        <tissue evidence="2">Head and thorax</tissue>
    </source>
</reference>
<keyword evidence="3" id="KW-1185">Reference proteome</keyword>
<dbReference type="Proteomes" id="UP001607302">
    <property type="component" value="Unassembled WGS sequence"/>
</dbReference>
<evidence type="ECO:0000256" key="1">
    <source>
        <dbReference type="SAM" id="Phobius"/>
    </source>
</evidence>
<keyword evidence="1" id="KW-1133">Transmembrane helix</keyword>
<dbReference type="EMBL" id="JAUDFV010000027">
    <property type="protein sequence ID" value="KAL2737808.1"/>
    <property type="molecule type" value="Genomic_DNA"/>
</dbReference>
<feature type="transmembrane region" description="Helical" evidence="1">
    <location>
        <begin position="12"/>
        <end position="33"/>
    </location>
</feature>
<comment type="caution">
    <text evidence="2">The sequence shown here is derived from an EMBL/GenBank/DDBJ whole genome shotgun (WGS) entry which is preliminary data.</text>
</comment>
<feature type="transmembrane region" description="Helical" evidence="1">
    <location>
        <begin position="45"/>
        <end position="63"/>
    </location>
</feature>
<organism evidence="2 3">
    <name type="scientific">Vespula squamosa</name>
    <name type="common">Southern yellow jacket</name>
    <name type="synonym">Wasp</name>
    <dbReference type="NCBI Taxonomy" id="30214"/>
    <lineage>
        <taxon>Eukaryota</taxon>
        <taxon>Metazoa</taxon>
        <taxon>Ecdysozoa</taxon>
        <taxon>Arthropoda</taxon>
        <taxon>Hexapoda</taxon>
        <taxon>Insecta</taxon>
        <taxon>Pterygota</taxon>
        <taxon>Neoptera</taxon>
        <taxon>Endopterygota</taxon>
        <taxon>Hymenoptera</taxon>
        <taxon>Apocrita</taxon>
        <taxon>Aculeata</taxon>
        <taxon>Vespoidea</taxon>
        <taxon>Vespidae</taxon>
        <taxon>Vespinae</taxon>
        <taxon>Vespula</taxon>
    </lineage>
</organism>
<proteinExistence type="predicted"/>
<evidence type="ECO:0000313" key="3">
    <source>
        <dbReference type="Proteomes" id="UP001607302"/>
    </source>
</evidence>
<evidence type="ECO:0000313" key="2">
    <source>
        <dbReference type="EMBL" id="KAL2737808.1"/>
    </source>
</evidence>
<gene>
    <name evidence="2" type="ORF">V1478_001894</name>
</gene>
<protein>
    <submittedName>
        <fullName evidence="2">Uncharacterized protein</fullName>
    </submittedName>
</protein>
<accession>A0ABD2C016</accession>
<sequence length="69" mass="8033">MYDKLDMSIKMNTLPTFGILKFVLLTTCNPLYIMLEKIYIQDSSYSAITLITLNTSVIFRETLFKKEKS</sequence>
<keyword evidence="1" id="KW-0812">Transmembrane</keyword>
<dbReference type="AlphaFoldDB" id="A0ABD2C016"/>